<dbReference type="OrthoDB" id="2446931at2759"/>
<sequence length="126" mass="14541">MHIIFCSKYFQQHSRYLYQRPGKQKAATAFITCTQLGKYNNNVSDALKLIEKWLISVAKSNNQELQQRLLSKIFPSIINNTTTDSLEILNKLVVEIVIRIKNIELNNLTQESSHITLEKASTMEKN</sequence>
<dbReference type="EMBL" id="WTPW01001114">
    <property type="protein sequence ID" value="KAF0455590.1"/>
    <property type="molecule type" value="Genomic_DNA"/>
</dbReference>
<keyword evidence="2" id="KW-1185">Reference proteome</keyword>
<reference evidence="1 2" key="1">
    <citation type="journal article" date="2019" name="Environ. Microbiol.">
        <title>At the nexus of three kingdoms: the genome of the mycorrhizal fungus Gigaspora margarita provides insights into plant, endobacterial and fungal interactions.</title>
        <authorList>
            <person name="Venice F."/>
            <person name="Ghignone S."/>
            <person name="Salvioli di Fossalunga A."/>
            <person name="Amselem J."/>
            <person name="Novero M."/>
            <person name="Xianan X."/>
            <person name="Sedzielewska Toro K."/>
            <person name="Morin E."/>
            <person name="Lipzen A."/>
            <person name="Grigoriev I.V."/>
            <person name="Henrissat B."/>
            <person name="Martin F.M."/>
            <person name="Bonfante P."/>
        </authorList>
    </citation>
    <scope>NUCLEOTIDE SEQUENCE [LARGE SCALE GENOMIC DNA]</scope>
    <source>
        <strain evidence="1 2">BEG34</strain>
    </source>
</reference>
<gene>
    <name evidence="1" type="ORF">F8M41_001471</name>
</gene>
<comment type="caution">
    <text evidence="1">The sequence shown here is derived from an EMBL/GenBank/DDBJ whole genome shotgun (WGS) entry which is preliminary data.</text>
</comment>
<dbReference type="AlphaFoldDB" id="A0A8H3XGD2"/>
<name>A0A8H3XGD2_GIGMA</name>
<accession>A0A8H3XGD2</accession>
<dbReference type="Proteomes" id="UP000439903">
    <property type="component" value="Unassembled WGS sequence"/>
</dbReference>
<organism evidence="1 2">
    <name type="scientific">Gigaspora margarita</name>
    <dbReference type="NCBI Taxonomy" id="4874"/>
    <lineage>
        <taxon>Eukaryota</taxon>
        <taxon>Fungi</taxon>
        <taxon>Fungi incertae sedis</taxon>
        <taxon>Mucoromycota</taxon>
        <taxon>Glomeromycotina</taxon>
        <taxon>Glomeromycetes</taxon>
        <taxon>Diversisporales</taxon>
        <taxon>Gigasporaceae</taxon>
        <taxon>Gigaspora</taxon>
    </lineage>
</organism>
<evidence type="ECO:0000313" key="1">
    <source>
        <dbReference type="EMBL" id="KAF0455590.1"/>
    </source>
</evidence>
<protein>
    <submittedName>
        <fullName evidence="1">Uncharacterized protein</fullName>
    </submittedName>
</protein>
<evidence type="ECO:0000313" key="2">
    <source>
        <dbReference type="Proteomes" id="UP000439903"/>
    </source>
</evidence>
<proteinExistence type="predicted"/>